<dbReference type="InterPro" id="IPR004299">
    <property type="entry name" value="MBOAT_fam"/>
</dbReference>
<dbReference type="Proteomes" id="UP001292079">
    <property type="component" value="Unassembled WGS sequence"/>
</dbReference>
<dbReference type="EMBL" id="JALJAT010000003">
    <property type="protein sequence ID" value="KAK4472060.1"/>
    <property type="molecule type" value="Genomic_DNA"/>
</dbReference>
<feature type="transmembrane region" description="Helical" evidence="7">
    <location>
        <begin position="326"/>
        <end position="347"/>
    </location>
</feature>
<evidence type="ECO:0000256" key="5">
    <source>
        <dbReference type="ARBA" id="ARBA00023136"/>
    </source>
</evidence>
<keyword evidence="3 7" id="KW-0812">Transmembrane</keyword>
<feature type="transmembrane region" description="Helical" evidence="7">
    <location>
        <begin position="506"/>
        <end position="525"/>
    </location>
</feature>
<keyword evidence="6" id="KW-0012">Acyltransferase</keyword>
<evidence type="ECO:0000256" key="3">
    <source>
        <dbReference type="ARBA" id="ARBA00022692"/>
    </source>
</evidence>
<reference evidence="8" key="2">
    <citation type="journal article" date="2023" name="Infect Dis Poverty">
        <title>Chromosome-scale genome of the human blood fluke Schistosoma mekongi and its implications for public health.</title>
        <authorList>
            <person name="Zhou M."/>
            <person name="Xu L."/>
            <person name="Xu D."/>
            <person name="Chen W."/>
            <person name="Khan J."/>
            <person name="Hu Y."/>
            <person name="Huang H."/>
            <person name="Wei H."/>
            <person name="Zhang Y."/>
            <person name="Chusongsang P."/>
            <person name="Tanasarnprasert K."/>
            <person name="Hu X."/>
            <person name="Limpanont Y."/>
            <person name="Lv Z."/>
        </authorList>
    </citation>
    <scope>NUCLEOTIDE SEQUENCE</scope>
    <source>
        <strain evidence="8">LV_2022a</strain>
    </source>
</reference>
<protein>
    <submittedName>
        <fullName evidence="8">Uncharacterized protein</fullName>
    </submittedName>
</protein>
<dbReference type="PANTHER" id="PTHR13906:SF4">
    <property type="entry name" value="LYSOPHOSPHOLIPID ACYLTRANSFERASE 6"/>
    <property type="match status" value="1"/>
</dbReference>
<dbReference type="GO" id="GO:0016746">
    <property type="term" value="F:acyltransferase activity"/>
    <property type="evidence" value="ECO:0007669"/>
    <property type="project" value="UniProtKB-KW"/>
</dbReference>
<keyword evidence="4 7" id="KW-1133">Transmembrane helix</keyword>
<reference evidence="8" key="1">
    <citation type="submission" date="2022-04" db="EMBL/GenBank/DDBJ databases">
        <authorList>
            <person name="Xu L."/>
            <person name="Lv Z."/>
        </authorList>
    </citation>
    <scope>NUCLEOTIDE SEQUENCE</scope>
    <source>
        <strain evidence="8">LV_2022a</strain>
    </source>
</reference>
<feature type="transmembrane region" description="Helical" evidence="7">
    <location>
        <begin position="545"/>
        <end position="566"/>
    </location>
</feature>
<keyword evidence="9" id="KW-1185">Reference proteome</keyword>
<name>A0AAE2D6N0_SCHME</name>
<evidence type="ECO:0000256" key="6">
    <source>
        <dbReference type="ARBA" id="ARBA00023315"/>
    </source>
</evidence>
<keyword evidence="2" id="KW-0808">Transferase</keyword>
<dbReference type="InterPro" id="IPR049941">
    <property type="entry name" value="LPLAT_7/PORCN-like"/>
</dbReference>
<dbReference type="GO" id="GO:0016020">
    <property type="term" value="C:membrane"/>
    <property type="evidence" value="ECO:0007669"/>
    <property type="project" value="UniProtKB-SubCell"/>
</dbReference>
<keyword evidence="5 7" id="KW-0472">Membrane</keyword>
<gene>
    <name evidence="8" type="ORF">MN116_005433</name>
</gene>
<feature type="transmembrane region" description="Helical" evidence="7">
    <location>
        <begin position="123"/>
        <end position="143"/>
    </location>
</feature>
<dbReference type="AlphaFoldDB" id="A0AAE2D6N0"/>
<evidence type="ECO:0000256" key="2">
    <source>
        <dbReference type="ARBA" id="ARBA00022679"/>
    </source>
</evidence>
<evidence type="ECO:0000256" key="4">
    <source>
        <dbReference type="ARBA" id="ARBA00022989"/>
    </source>
</evidence>
<evidence type="ECO:0000313" key="8">
    <source>
        <dbReference type="EMBL" id="KAK4472060.1"/>
    </source>
</evidence>
<evidence type="ECO:0000256" key="7">
    <source>
        <dbReference type="SAM" id="Phobius"/>
    </source>
</evidence>
<dbReference type="Pfam" id="PF03062">
    <property type="entry name" value="MBOAT"/>
    <property type="match status" value="1"/>
</dbReference>
<feature type="transmembrane region" description="Helical" evidence="7">
    <location>
        <begin position="476"/>
        <end position="494"/>
    </location>
</feature>
<comment type="caution">
    <text evidence="8">The sequence shown here is derived from an EMBL/GenBank/DDBJ whole genome shotgun (WGS) entry which is preliminary data.</text>
</comment>
<accession>A0AAE2D6N0</accession>
<evidence type="ECO:0000313" key="9">
    <source>
        <dbReference type="Proteomes" id="UP001292079"/>
    </source>
</evidence>
<organism evidence="8 9">
    <name type="scientific">Schistosoma mekongi</name>
    <name type="common">Parasitic worm</name>
    <dbReference type="NCBI Taxonomy" id="38744"/>
    <lineage>
        <taxon>Eukaryota</taxon>
        <taxon>Metazoa</taxon>
        <taxon>Spiralia</taxon>
        <taxon>Lophotrochozoa</taxon>
        <taxon>Platyhelminthes</taxon>
        <taxon>Trematoda</taxon>
        <taxon>Digenea</taxon>
        <taxon>Strigeidida</taxon>
        <taxon>Schistosomatoidea</taxon>
        <taxon>Schistosomatidae</taxon>
        <taxon>Schistosoma</taxon>
    </lineage>
</organism>
<comment type="subcellular location">
    <subcellularLocation>
        <location evidence="1">Membrane</location>
        <topology evidence="1">Multi-pass membrane protein</topology>
    </subcellularLocation>
</comment>
<feature type="transmembrane region" description="Helical" evidence="7">
    <location>
        <begin position="82"/>
        <end position="103"/>
    </location>
</feature>
<sequence>MQFFTLAYFSEVFLGLDVPIGNVYNQPIRGGFYKSSQVFTPLAEFMHVPLDQINYVVSGVISFALGQLMRRRLSPQKYSPRLRALFELLFGLLLLSFCFGYQLRVLLVQSSIAYLFMICLPRNNFMAVLVTSWSLFYLTLVHICRLKYDYGGYTLDISGPVMVQTQRLSSLAFNLVDGVLIRKISSSHQDKPQQTNCFNNNATYCETTIEQLPINSPCRRRNTLTAPTLATVISNSNVDTTQYHTPNHYKQMSQQHDAVSDDHSSALLHMPTSHQLHAVDKMPDPIIFFAYMLYFHGVFVGPFTFFSEYMDYLKGYANRELPPINIRYLVTLFLRTLASGLSAAYLCPYFPFEFVLTEAFGSYSILHRILYVTISLFLIRQKYYFAWGLAEVNGVAIGAGYTGQCPRTGDTLNHHIRNFDFIQVETGISLKNVIDAWNISTTRWLRETFYDRLPVAYRTLLVFIISAFWHGFYPGYYIMFLSFALFTMASRIWRRQYRQYFRNTHYSIQMYNIFTMIITNLIVNYGQAPFHLLDIYASLKFLRAFYFIPHIIASGIVFIYFFKLYILKSFKRYQIDTSKKFDYFNTNSNDVKHQKSSSTSHDRSIGGH</sequence>
<proteinExistence type="predicted"/>
<evidence type="ECO:0000256" key="1">
    <source>
        <dbReference type="ARBA" id="ARBA00004141"/>
    </source>
</evidence>
<dbReference type="PANTHER" id="PTHR13906">
    <property type="entry name" value="PORCUPINE"/>
    <property type="match status" value="1"/>
</dbReference>
<dbReference type="GO" id="GO:0030258">
    <property type="term" value="P:lipid modification"/>
    <property type="evidence" value="ECO:0007669"/>
    <property type="project" value="TreeGrafter"/>
</dbReference>
<feature type="transmembrane region" description="Helical" evidence="7">
    <location>
        <begin position="286"/>
        <end position="306"/>
    </location>
</feature>